<evidence type="ECO:0000256" key="1">
    <source>
        <dbReference type="SAM" id="MobiDB-lite"/>
    </source>
</evidence>
<gene>
    <name evidence="3" type="ORF">LSALG_LOCUS35781</name>
</gene>
<feature type="compositionally biased region" description="Polar residues" evidence="1">
    <location>
        <begin position="110"/>
        <end position="121"/>
    </location>
</feature>
<evidence type="ECO:0000259" key="2">
    <source>
        <dbReference type="Pfam" id="PF26133"/>
    </source>
</evidence>
<organism evidence="3 4">
    <name type="scientific">Lactuca saligna</name>
    <name type="common">Willowleaf lettuce</name>
    <dbReference type="NCBI Taxonomy" id="75948"/>
    <lineage>
        <taxon>Eukaryota</taxon>
        <taxon>Viridiplantae</taxon>
        <taxon>Streptophyta</taxon>
        <taxon>Embryophyta</taxon>
        <taxon>Tracheophyta</taxon>
        <taxon>Spermatophyta</taxon>
        <taxon>Magnoliopsida</taxon>
        <taxon>eudicotyledons</taxon>
        <taxon>Gunneridae</taxon>
        <taxon>Pentapetalae</taxon>
        <taxon>asterids</taxon>
        <taxon>campanulids</taxon>
        <taxon>Asterales</taxon>
        <taxon>Asteraceae</taxon>
        <taxon>Cichorioideae</taxon>
        <taxon>Cichorieae</taxon>
        <taxon>Lactucinae</taxon>
        <taxon>Lactuca</taxon>
    </lineage>
</organism>
<evidence type="ECO:0000313" key="3">
    <source>
        <dbReference type="EMBL" id="CAI9296940.1"/>
    </source>
</evidence>
<feature type="compositionally biased region" description="Basic and acidic residues" evidence="1">
    <location>
        <begin position="122"/>
        <end position="132"/>
    </location>
</feature>
<evidence type="ECO:0000313" key="4">
    <source>
        <dbReference type="Proteomes" id="UP001177003"/>
    </source>
</evidence>
<dbReference type="PANTHER" id="PTHR33018">
    <property type="entry name" value="OS10G0338966 PROTEIN-RELATED"/>
    <property type="match status" value="1"/>
</dbReference>
<name>A0AA35ZQE4_LACSI</name>
<dbReference type="Proteomes" id="UP001177003">
    <property type="component" value="Chromosome 8"/>
</dbReference>
<dbReference type="PANTHER" id="PTHR33018:SF37">
    <property type="entry name" value="TRANSPOSASE TNP1_EN_SPM-LIKE DOMAIN-CONTAINING PROTEIN"/>
    <property type="match status" value="1"/>
</dbReference>
<sequence>MVFPYGNGKIHSVPLNANHLRVSIDKIYDQHDCILLPVSTEKASKLYEALHGIVQWLRNAIKISQSSQFKPNVEQDKRCSFLPVAVDLQPQITKSMLVISKGAIKKTKPTNESLIPHTSNKQVEREKKYPWS</sequence>
<dbReference type="Pfam" id="PF26133">
    <property type="entry name" value="DUF8039"/>
    <property type="match status" value="1"/>
</dbReference>
<keyword evidence="4" id="KW-1185">Reference proteome</keyword>
<accession>A0AA35ZQE4</accession>
<feature type="region of interest" description="Disordered" evidence="1">
    <location>
        <begin position="109"/>
        <end position="132"/>
    </location>
</feature>
<proteinExistence type="predicted"/>
<feature type="domain" description="DUF8039" evidence="2">
    <location>
        <begin position="1"/>
        <end position="63"/>
    </location>
</feature>
<dbReference type="InterPro" id="IPR058352">
    <property type="entry name" value="DUF8039"/>
</dbReference>
<dbReference type="AlphaFoldDB" id="A0AA35ZQE4"/>
<reference evidence="3" key="1">
    <citation type="submission" date="2023-04" db="EMBL/GenBank/DDBJ databases">
        <authorList>
            <person name="Vijverberg K."/>
            <person name="Xiong W."/>
            <person name="Schranz E."/>
        </authorList>
    </citation>
    <scope>NUCLEOTIDE SEQUENCE</scope>
</reference>
<protein>
    <recommendedName>
        <fullName evidence="2">DUF8039 domain-containing protein</fullName>
    </recommendedName>
</protein>
<dbReference type="EMBL" id="OX465084">
    <property type="protein sequence ID" value="CAI9296940.1"/>
    <property type="molecule type" value="Genomic_DNA"/>
</dbReference>